<protein>
    <submittedName>
        <fullName evidence="1">Lytic transglycosylase domain-containing protein</fullName>
    </submittedName>
</protein>
<reference evidence="1 2" key="1">
    <citation type="journal article" date="2024" name="Chem. Sci.">
        <title>Discovery of megapolipeptins by genome mining of a Burkholderiales bacteria collection.</title>
        <authorList>
            <person name="Paulo B.S."/>
            <person name="Recchia M.J.J."/>
            <person name="Lee S."/>
            <person name="Fergusson C.H."/>
            <person name="Romanowski S.B."/>
            <person name="Hernandez A."/>
            <person name="Krull N."/>
            <person name="Liu D.Y."/>
            <person name="Cavanagh H."/>
            <person name="Bos A."/>
            <person name="Gray C.A."/>
            <person name="Murphy B.T."/>
            <person name="Linington R.G."/>
            <person name="Eustaquio A.S."/>
        </authorList>
    </citation>
    <scope>NUCLEOTIDE SEQUENCE [LARGE SCALE GENOMIC DNA]</scope>
    <source>
        <strain evidence="1 2">RL18-126-BIB-B</strain>
    </source>
</reference>
<evidence type="ECO:0000313" key="1">
    <source>
        <dbReference type="EMBL" id="MFM0108326.1"/>
    </source>
</evidence>
<evidence type="ECO:0000313" key="2">
    <source>
        <dbReference type="Proteomes" id="UP001629235"/>
    </source>
</evidence>
<organism evidence="1 2">
    <name type="scientific">Paraburkholderia rhynchosiae</name>
    <dbReference type="NCBI Taxonomy" id="487049"/>
    <lineage>
        <taxon>Bacteria</taxon>
        <taxon>Pseudomonadati</taxon>
        <taxon>Pseudomonadota</taxon>
        <taxon>Betaproteobacteria</taxon>
        <taxon>Burkholderiales</taxon>
        <taxon>Burkholderiaceae</taxon>
        <taxon>Paraburkholderia</taxon>
    </lineage>
</organism>
<accession>A0ACC7NS83</accession>
<proteinExistence type="predicted"/>
<gene>
    <name evidence="1" type="ORF">PQR01_34050</name>
</gene>
<dbReference type="Proteomes" id="UP001629235">
    <property type="component" value="Unassembled WGS sequence"/>
</dbReference>
<name>A0ACC7NS83_9BURK</name>
<sequence>MESQYKLPSGLLDSVWARESSRAVKMLSPKGAKGHFGFMDATAAQYGLTNPNDLDASATAAARMYSDLLKANGGDLDKALAAYNWGQGNLNKSGLAGAPAETQDYISKVEGGMGLRRSAPLAAPVAGGNHDAQVAALQVPLRKSA</sequence>
<dbReference type="EMBL" id="JAQQDW010000112">
    <property type="protein sequence ID" value="MFM0108326.1"/>
    <property type="molecule type" value="Genomic_DNA"/>
</dbReference>
<comment type="caution">
    <text evidence="1">The sequence shown here is derived from an EMBL/GenBank/DDBJ whole genome shotgun (WGS) entry which is preliminary data.</text>
</comment>
<keyword evidence="2" id="KW-1185">Reference proteome</keyword>